<evidence type="ECO:0000256" key="1">
    <source>
        <dbReference type="SAM" id="SignalP"/>
    </source>
</evidence>
<feature type="signal peptide" evidence="1">
    <location>
        <begin position="1"/>
        <end position="26"/>
    </location>
</feature>
<dbReference type="EMBL" id="JBBHJZ010000005">
    <property type="protein sequence ID" value="MEJ5979031.1"/>
    <property type="molecule type" value="Genomic_DNA"/>
</dbReference>
<evidence type="ECO:0000313" key="2">
    <source>
        <dbReference type="EMBL" id="MEJ5979031.1"/>
    </source>
</evidence>
<accession>A0ABU8S101</accession>
<protein>
    <submittedName>
        <fullName evidence="2">Uncharacterized protein</fullName>
    </submittedName>
</protein>
<proteinExistence type="predicted"/>
<keyword evidence="3" id="KW-1185">Reference proteome</keyword>
<feature type="chain" id="PRO_5047417344" evidence="1">
    <location>
        <begin position="27"/>
        <end position="123"/>
    </location>
</feature>
<sequence>MPWTDLSRLLPIGAMLAAALASPAMAASEPSTRLVSCGTESCLLVSGYRGDSGAPVRINGRPVAVEGSNRWRVRVPVAAVRAWSAPYARTITVSVAEAPAEADLPIGLLGHVTDLAALTIRVK</sequence>
<gene>
    <name evidence="2" type="ORF">WG901_20430</name>
</gene>
<dbReference type="Proteomes" id="UP001361239">
    <property type="component" value="Unassembled WGS sequence"/>
</dbReference>
<evidence type="ECO:0000313" key="3">
    <source>
        <dbReference type="Proteomes" id="UP001361239"/>
    </source>
</evidence>
<reference evidence="2 3" key="1">
    <citation type="submission" date="2024-03" db="EMBL/GenBank/DDBJ databases">
        <authorList>
            <person name="Jo J.-H."/>
        </authorList>
    </citation>
    <scope>NUCLEOTIDE SEQUENCE [LARGE SCALE GENOMIC DNA]</scope>
    <source>
        <strain evidence="2 3">PS1R-30</strain>
    </source>
</reference>
<organism evidence="2 3">
    <name type="scientific">Novosphingobium anseongense</name>
    <dbReference type="NCBI Taxonomy" id="3133436"/>
    <lineage>
        <taxon>Bacteria</taxon>
        <taxon>Pseudomonadati</taxon>
        <taxon>Pseudomonadota</taxon>
        <taxon>Alphaproteobacteria</taxon>
        <taxon>Sphingomonadales</taxon>
        <taxon>Sphingomonadaceae</taxon>
        <taxon>Novosphingobium</taxon>
    </lineage>
</organism>
<keyword evidence="1" id="KW-0732">Signal</keyword>
<dbReference type="RefSeq" id="WP_339588972.1">
    <property type="nucleotide sequence ID" value="NZ_JBBHJZ010000005.1"/>
</dbReference>
<name>A0ABU8S101_9SPHN</name>
<comment type="caution">
    <text evidence="2">The sequence shown here is derived from an EMBL/GenBank/DDBJ whole genome shotgun (WGS) entry which is preliminary data.</text>
</comment>